<name>A0ABT0Q5Z1_9RHOB</name>
<dbReference type="EMBL" id="JAMFMB010000025">
    <property type="protein sequence ID" value="MCL6285284.1"/>
    <property type="molecule type" value="Genomic_DNA"/>
</dbReference>
<comment type="caution">
    <text evidence="1">The sequence shown here is derived from an EMBL/GenBank/DDBJ whole genome shotgun (WGS) entry which is preliminary data.</text>
</comment>
<proteinExistence type="predicted"/>
<gene>
    <name evidence="1" type="ORF">M3P21_17280</name>
</gene>
<keyword evidence="2" id="KW-1185">Reference proteome</keyword>
<dbReference type="RefSeq" id="WP_249711915.1">
    <property type="nucleotide sequence ID" value="NZ_JAMFMB010000025.1"/>
</dbReference>
<evidence type="ECO:0000313" key="1">
    <source>
        <dbReference type="EMBL" id="MCL6285284.1"/>
    </source>
</evidence>
<organism evidence="1 2">
    <name type="scientific">Ruegeria spongiae</name>
    <dbReference type="NCBI Taxonomy" id="2942209"/>
    <lineage>
        <taxon>Bacteria</taxon>
        <taxon>Pseudomonadati</taxon>
        <taxon>Pseudomonadota</taxon>
        <taxon>Alphaproteobacteria</taxon>
        <taxon>Rhodobacterales</taxon>
        <taxon>Roseobacteraceae</taxon>
        <taxon>Ruegeria</taxon>
    </lineage>
</organism>
<reference evidence="1" key="1">
    <citation type="submission" date="2022-05" db="EMBL/GenBank/DDBJ databases">
        <authorList>
            <person name="Park J.-S."/>
        </authorList>
    </citation>
    <scope>NUCLEOTIDE SEQUENCE</scope>
    <source>
        <strain evidence="1">2012CJ41-6</strain>
    </source>
</reference>
<sequence length="91" mass="9580">MMGVVPILRDSPFGPHMAAELADGGDPPPAIVLLAEPPAQPSPVMRRMRNLRTAPDQIVAVAGTIKPAVGQCCKALSATGKQYLLPWKKPA</sequence>
<protein>
    <submittedName>
        <fullName evidence="1">Uncharacterized protein</fullName>
    </submittedName>
</protein>
<dbReference type="Proteomes" id="UP001203880">
    <property type="component" value="Unassembled WGS sequence"/>
</dbReference>
<accession>A0ABT0Q5Z1</accession>
<evidence type="ECO:0000313" key="2">
    <source>
        <dbReference type="Proteomes" id="UP001203880"/>
    </source>
</evidence>